<organism evidence="2 3">
    <name type="scientific">Levilactobacillus hammesii DSM 16381</name>
    <dbReference type="NCBI Taxonomy" id="1423753"/>
    <lineage>
        <taxon>Bacteria</taxon>
        <taxon>Bacillati</taxon>
        <taxon>Bacillota</taxon>
        <taxon>Bacilli</taxon>
        <taxon>Lactobacillales</taxon>
        <taxon>Lactobacillaceae</taxon>
        <taxon>Levilactobacillus</taxon>
    </lineage>
</organism>
<dbReference type="EMBL" id="AZFS01000060">
    <property type="protein sequence ID" value="KRL94091.1"/>
    <property type="molecule type" value="Genomic_DNA"/>
</dbReference>
<gene>
    <name evidence="2" type="ORF">FD28_GL000638</name>
</gene>
<accession>A0A0R1UVM0</accession>
<dbReference type="Pfam" id="PF13602">
    <property type="entry name" value="ADH_zinc_N_2"/>
    <property type="match status" value="1"/>
</dbReference>
<dbReference type="Gene3D" id="3.90.180.10">
    <property type="entry name" value="Medium-chain alcohol dehydrogenases, catalytic domain"/>
    <property type="match status" value="1"/>
</dbReference>
<dbReference type="PANTHER" id="PTHR43482:SF1">
    <property type="entry name" value="PROTEIN AST1-RELATED"/>
    <property type="match status" value="1"/>
</dbReference>
<evidence type="ECO:0000313" key="2">
    <source>
        <dbReference type="EMBL" id="KRL94091.1"/>
    </source>
</evidence>
<sequence>MKAAQLTHYAKDYQLEIRTIDRPQIKADEVLIEVREAAVNPLDALLGTGSLRLIQSIALPHTMGNELTGVVVAIGANVTDFEVGAAVYTRLPFDQIGAFAEYVAVAATAIAPLPQNLTFKTGAAAALTGLTAYQALHEVLHAQAGQHVFIPGGSGSFGQMAIPIAKDLGLTVSVSGNAAARERTLAAGADQYFDYATQNYWESLNDVDFVIDTLGPQELTHELAIIKPGGRLLSLRTGPNGAFARDHQLPAWKRLLFSLNGRSIDRQAKRHEVDYRFIYVRSDGQQLRALTKIIEDNAIVPAVDPQEFSLDQVNEAQAYLANGHPKGKVLIHFDGKEARS</sequence>
<dbReference type="CDD" id="cd05289">
    <property type="entry name" value="MDR_like_2"/>
    <property type="match status" value="1"/>
</dbReference>
<dbReference type="GO" id="GO:0016491">
    <property type="term" value="F:oxidoreductase activity"/>
    <property type="evidence" value="ECO:0007669"/>
    <property type="project" value="InterPro"/>
</dbReference>
<dbReference type="STRING" id="1423753.FD28_GL000638"/>
<dbReference type="Proteomes" id="UP000051580">
    <property type="component" value="Unassembled WGS sequence"/>
</dbReference>
<dbReference type="PATRIC" id="fig|1423753.3.peg.669"/>
<name>A0A0R1UVM0_9LACO</name>
<dbReference type="SMART" id="SM00829">
    <property type="entry name" value="PKS_ER"/>
    <property type="match status" value="1"/>
</dbReference>
<evidence type="ECO:0000313" key="3">
    <source>
        <dbReference type="Proteomes" id="UP000051580"/>
    </source>
</evidence>
<dbReference type="SUPFAM" id="SSF51735">
    <property type="entry name" value="NAD(P)-binding Rossmann-fold domains"/>
    <property type="match status" value="1"/>
</dbReference>
<reference evidence="2 3" key="1">
    <citation type="journal article" date="2015" name="Genome Announc.">
        <title>Expanding the biotechnology potential of lactobacilli through comparative genomics of 213 strains and associated genera.</title>
        <authorList>
            <person name="Sun Z."/>
            <person name="Harris H.M."/>
            <person name="McCann A."/>
            <person name="Guo C."/>
            <person name="Argimon S."/>
            <person name="Zhang W."/>
            <person name="Yang X."/>
            <person name="Jeffery I.B."/>
            <person name="Cooney J.C."/>
            <person name="Kagawa T.F."/>
            <person name="Liu W."/>
            <person name="Song Y."/>
            <person name="Salvetti E."/>
            <person name="Wrobel A."/>
            <person name="Rasinkangas P."/>
            <person name="Parkhill J."/>
            <person name="Rea M.C."/>
            <person name="O'Sullivan O."/>
            <person name="Ritari J."/>
            <person name="Douillard F.P."/>
            <person name="Paul Ross R."/>
            <person name="Yang R."/>
            <person name="Briner A.E."/>
            <person name="Felis G.E."/>
            <person name="de Vos W.M."/>
            <person name="Barrangou R."/>
            <person name="Klaenhammer T.R."/>
            <person name="Caufield P.W."/>
            <person name="Cui Y."/>
            <person name="Zhang H."/>
            <person name="O'Toole P.W."/>
        </authorList>
    </citation>
    <scope>NUCLEOTIDE SEQUENCE [LARGE SCALE GENOMIC DNA]</scope>
    <source>
        <strain evidence="2 3">DSM 16381</strain>
    </source>
</reference>
<keyword evidence="3" id="KW-1185">Reference proteome</keyword>
<dbReference type="AlphaFoldDB" id="A0A0R1UVM0"/>
<dbReference type="Pfam" id="PF08240">
    <property type="entry name" value="ADH_N"/>
    <property type="match status" value="1"/>
</dbReference>
<dbReference type="OrthoDB" id="9792162at2"/>
<proteinExistence type="predicted"/>
<dbReference type="InterPro" id="IPR020843">
    <property type="entry name" value="ER"/>
</dbReference>
<dbReference type="Gene3D" id="3.40.50.720">
    <property type="entry name" value="NAD(P)-binding Rossmann-like Domain"/>
    <property type="match status" value="1"/>
</dbReference>
<protein>
    <submittedName>
        <fullName evidence="2">Alcohol dehydrogenase GroES domain protein</fullName>
    </submittedName>
</protein>
<dbReference type="InterPro" id="IPR013154">
    <property type="entry name" value="ADH-like_N"/>
</dbReference>
<dbReference type="InterPro" id="IPR052585">
    <property type="entry name" value="Lipid_raft_assoc_Zn_ADH"/>
</dbReference>
<comment type="caution">
    <text evidence="2">The sequence shown here is derived from an EMBL/GenBank/DDBJ whole genome shotgun (WGS) entry which is preliminary data.</text>
</comment>
<dbReference type="SUPFAM" id="SSF50129">
    <property type="entry name" value="GroES-like"/>
    <property type="match status" value="1"/>
</dbReference>
<dbReference type="InterPro" id="IPR011032">
    <property type="entry name" value="GroES-like_sf"/>
</dbReference>
<evidence type="ECO:0000259" key="1">
    <source>
        <dbReference type="SMART" id="SM00829"/>
    </source>
</evidence>
<feature type="domain" description="Enoyl reductase (ER)" evidence="1">
    <location>
        <begin position="11"/>
        <end position="331"/>
    </location>
</feature>
<dbReference type="PANTHER" id="PTHR43482">
    <property type="entry name" value="PROTEIN AST1-RELATED"/>
    <property type="match status" value="1"/>
</dbReference>
<dbReference type="RefSeq" id="WP_057734364.1">
    <property type="nucleotide sequence ID" value="NZ_AZFS01000060.1"/>
</dbReference>
<dbReference type="InterPro" id="IPR036291">
    <property type="entry name" value="NAD(P)-bd_dom_sf"/>
</dbReference>